<dbReference type="EMBL" id="MU274959">
    <property type="protein sequence ID" value="KAI0083584.1"/>
    <property type="molecule type" value="Genomic_DNA"/>
</dbReference>
<keyword evidence="2" id="KW-1185">Reference proteome</keyword>
<evidence type="ECO:0000313" key="2">
    <source>
        <dbReference type="Proteomes" id="UP001055072"/>
    </source>
</evidence>
<protein>
    <submittedName>
        <fullName evidence="1">Uncharacterized protein</fullName>
    </submittedName>
</protein>
<sequence length="282" mass="31093">MPVSASAARATVKALRDASPDDGDDAETNKAVKTILNSRKCWRNMKGKEEAVWPPELEAALIEGLERYRPAEAKSNRVLGRFPMRNKFVADYIFDTTGYRRTPKQVGSRIQQLRDTSSGKHILKAISDRHYEMMHPTGSRSTQQKAGPSGSRSGMMQQPSTFSATPPTIPAPAHVYINVLPPHSGFYPPSPSFALSSVHSREPRPLHFIDPTVSFTLPGQMVCQGVFHIYKGGHFVQQECAHMTVSCGLPSPEPGTSLPLYTYSTTLVPQHWAFLCEAEGDV</sequence>
<proteinExistence type="predicted"/>
<accession>A0ACB8TNP5</accession>
<name>A0ACB8TNP5_9APHY</name>
<comment type="caution">
    <text evidence="1">The sequence shown here is derived from an EMBL/GenBank/DDBJ whole genome shotgun (WGS) entry which is preliminary data.</text>
</comment>
<dbReference type="Proteomes" id="UP001055072">
    <property type="component" value="Unassembled WGS sequence"/>
</dbReference>
<reference evidence="1" key="1">
    <citation type="journal article" date="2021" name="Environ. Microbiol.">
        <title>Gene family expansions and transcriptome signatures uncover fungal adaptations to wood decay.</title>
        <authorList>
            <person name="Hage H."/>
            <person name="Miyauchi S."/>
            <person name="Viragh M."/>
            <person name="Drula E."/>
            <person name="Min B."/>
            <person name="Chaduli D."/>
            <person name="Navarro D."/>
            <person name="Favel A."/>
            <person name="Norest M."/>
            <person name="Lesage-Meessen L."/>
            <person name="Balint B."/>
            <person name="Merenyi Z."/>
            <person name="de Eugenio L."/>
            <person name="Morin E."/>
            <person name="Martinez A.T."/>
            <person name="Baldrian P."/>
            <person name="Stursova M."/>
            <person name="Martinez M.J."/>
            <person name="Novotny C."/>
            <person name="Magnuson J.K."/>
            <person name="Spatafora J.W."/>
            <person name="Maurice S."/>
            <person name="Pangilinan J."/>
            <person name="Andreopoulos W."/>
            <person name="LaButti K."/>
            <person name="Hundley H."/>
            <person name="Na H."/>
            <person name="Kuo A."/>
            <person name="Barry K."/>
            <person name="Lipzen A."/>
            <person name="Henrissat B."/>
            <person name="Riley R."/>
            <person name="Ahrendt S."/>
            <person name="Nagy L.G."/>
            <person name="Grigoriev I.V."/>
            <person name="Martin F."/>
            <person name="Rosso M.N."/>
        </authorList>
    </citation>
    <scope>NUCLEOTIDE SEQUENCE</scope>
    <source>
        <strain evidence="1">CBS 384.51</strain>
    </source>
</reference>
<gene>
    <name evidence="1" type="ORF">BDY19DRAFT_647809</name>
</gene>
<organism evidence="1 2">
    <name type="scientific">Irpex rosettiformis</name>
    <dbReference type="NCBI Taxonomy" id="378272"/>
    <lineage>
        <taxon>Eukaryota</taxon>
        <taxon>Fungi</taxon>
        <taxon>Dikarya</taxon>
        <taxon>Basidiomycota</taxon>
        <taxon>Agaricomycotina</taxon>
        <taxon>Agaricomycetes</taxon>
        <taxon>Polyporales</taxon>
        <taxon>Irpicaceae</taxon>
        <taxon>Irpex</taxon>
    </lineage>
</organism>
<evidence type="ECO:0000313" key="1">
    <source>
        <dbReference type="EMBL" id="KAI0083584.1"/>
    </source>
</evidence>